<dbReference type="EMBL" id="JAGYWB010000010">
    <property type="protein sequence ID" value="KAI0507434.1"/>
    <property type="molecule type" value="Genomic_DNA"/>
</dbReference>
<organism evidence="1 2">
    <name type="scientific">Dendrobium nobile</name>
    <name type="common">Orchid</name>
    <dbReference type="NCBI Taxonomy" id="94219"/>
    <lineage>
        <taxon>Eukaryota</taxon>
        <taxon>Viridiplantae</taxon>
        <taxon>Streptophyta</taxon>
        <taxon>Embryophyta</taxon>
        <taxon>Tracheophyta</taxon>
        <taxon>Spermatophyta</taxon>
        <taxon>Magnoliopsida</taxon>
        <taxon>Liliopsida</taxon>
        <taxon>Asparagales</taxon>
        <taxon>Orchidaceae</taxon>
        <taxon>Epidendroideae</taxon>
        <taxon>Malaxideae</taxon>
        <taxon>Dendrobiinae</taxon>
        <taxon>Dendrobium</taxon>
    </lineage>
</organism>
<comment type="caution">
    <text evidence="1">The sequence shown here is derived from an EMBL/GenBank/DDBJ whole genome shotgun (WGS) entry which is preliminary data.</text>
</comment>
<evidence type="ECO:0000313" key="1">
    <source>
        <dbReference type="EMBL" id="KAI0507434.1"/>
    </source>
</evidence>
<protein>
    <submittedName>
        <fullName evidence="1">Uncharacterized protein</fullName>
    </submittedName>
</protein>
<dbReference type="AlphaFoldDB" id="A0A8T3B965"/>
<evidence type="ECO:0000313" key="2">
    <source>
        <dbReference type="Proteomes" id="UP000829196"/>
    </source>
</evidence>
<proteinExistence type="predicted"/>
<gene>
    <name evidence="1" type="ORF">KFK09_013559</name>
</gene>
<name>A0A8T3B965_DENNO</name>
<keyword evidence="2" id="KW-1185">Reference proteome</keyword>
<accession>A0A8T3B965</accession>
<dbReference type="Proteomes" id="UP000829196">
    <property type="component" value="Unassembled WGS sequence"/>
</dbReference>
<reference evidence="1" key="1">
    <citation type="journal article" date="2022" name="Front. Genet.">
        <title>Chromosome-Scale Assembly of the Dendrobium nobile Genome Provides Insights Into the Molecular Mechanism of the Biosynthesis of the Medicinal Active Ingredient of Dendrobium.</title>
        <authorList>
            <person name="Xu Q."/>
            <person name="Niu S.-C."/>
            <person name="Li K.-L."/>
            <person name="Zheng P.-J."/>
            <person name="Zhang X.-J."/>
            <person name="Jia Y."/>
            <person name="Liu Y."/>
            <person name="Niu Y.-X."/>
            <person name="Yu L.-H."/>
            <person name="Chen D.-F."/>
            <person name="Zhang G.-Q."/>
        </authorList>
    </citation>
    <scope>NUCLEOTIDE SEQUENCE</scope>
    <source>
        <tissue evidence="1">Leaf</tissue>
    </source>
</reference>
<sequence>MYKMSSYSGSEEEKLDLFYLAMEERILLLISEEEEEDHMEKTGKEILLQSNNCFIDQLQQTKQWTRGYYGIQNVERKIKPRIYEYNARNNGGKRVAEISGRRGTGVFLPNSLSLVAVDRKQ</sequence>